<sequence>MKLKLPGNYACWTTCIVGVFRPSANKGRLSVEVVDVPTPGRGENIVQTFQESSGAAVIVIQLGVGINAVKLGSKVAVQLRQGASKACVTPSIFGVFVLRV</sequence>
<accession>A0ABP1EB42</accession>
<keyword evidence="2" id="KW-1185">Reference proteome</keyword>
<dbReference type="EMBL" id="OZ037952">
    <property type="protein sequence ID" value="CAL1717230.1"/>
    <property type="molecule type" value="Genomic_DNA"/>
</dbReference>
<reference evidence="2" key="1">
    <citation type="submission" date="2024-04" db="EMBL/GenBank/DDBJ databases">
        <authorList>
            <person name="Shaw F."/>
            <person name="Minotto A."/>
        </authorList>
    </citation>
    <scope>NUCLEOTIDE SEQUENCE [LARGE SCALE GENOMIC DNA]</scope>
</reference>
<evidence type="ECO:0000313" key="2">
    <source>
        <dbReference type="Proteomes" id="UP001497453"/>
    </source>
</evidence>
<organism evidence="1 2">
    <name type="scientific">Somion occarium</name>
    <dbReference type="NCBI Taxonomy" id="3059160"/>
    <lineage>
        <taxon>Eukaryota</taxon>
        <taxon>Fungi</taxon>
        <taxon>Dikarya</taxon>
        <taxon>Basidiomycota</taxon>
        <taxon>Agaricomycotina</taxon>
        <taxon>Agaricomycetes</taxon>
        <taxon>Polyporales</taxon>
        <taxon>Cerrenaceae</taxon>
        <taxon>Somion</taxon>
    </lineage>
</organism>
<dbReference type="Proteomes" id="UP001497453">
    <property type="component" value="Chromosome 9"/>
</dbReference>
<gene>
    <name evidence="1" type="ORF">GFSPODELE1_LOCUS11117</name>
</gene>
<proteinExistence type="predicted"/>
<evidence type="ECO:0000313" key="1">
    <source>
        <dbReference type="EMBL" id="CAL1717230.1"/>
    </source>
</evidence>
<name>A0ABP1EB42_9APHY</name>
<protein>
    <submittedName>
        <fullName evidence="1">Uncharacterized protein</fullName>
    </submittedName>
</protein>